<evidence type="ECO:0000313" key="1">
    <source>
        <dbReference type="EMBL" id="QUC18555.1"/>
    </source>
</evidence>
<dbReference type="RefSeq" id="XP_042996228.1">
    <property type="nucleotide sequence ID" value="XM_043140294.1"/>
</dbReference>
<proteinExistence type="predicted"/>
<accession>A0A8E5HNL5</accession>
<dbReference type="EMBL" id="CP072754">
    <property type="protein sequence ID" value="QUC18555.1"/>
    <property type="molecule type" value="Genomic_DNA"/>
</dbReference>
<keyword evidence="2" id="KW-1185">Reference proteome</keyword>
<sequence length="106" mass="11858">MGQSRPVDLKMKRRRGKGMVAANIARCFVALCNIQNRVEQKSLSFPASAGAGPPAPESDVKAVKRRCGSQIETCVSSEDEMMIDRRRQERMLWAERQGYVWLGGCL</sequence>
<name>A0A8E5HNL5_USTVR</name>
<gene>
    <name evidence="1" type="ORF">UV8b_02796</name>
</gene>
<dbReference type="AlphaFoldDB" id="A0A8E5HNL5"/>
<protein>
    <submittedName>
        <fullName evidence="1">Uncharacterized protein</fullName>
    </submittedName>
</protein>
<organism evidence="1 2">
    <name type="scientific">Ustilaginoidea virens</name>
    <name type="common">Rice false smut fungus</name>
    <name type="synonym">Villosiclava virens</name>
    <dbReference type="NCBI Taxonomy" id="1159556"/>
    <lineage>
        <taxon>Eukaryota</taxon>
        <taxon>Fungi</taxon>
        <taxon>Dikarya</taxon>
        <taxon>Ascomycota</taxon>
        <taxon>Pezizomycotina</taxon>
        <taxon>Sordariomycetes</taxon>
        <taxon>Hypocreomycetidae</taxon>
        <taxon>Hypocreales</taxon>
        <taxon>Clavicipitaceae</taxon>
        <taxon>Ustilaginoidea</taxon>
    </lineage>
</organism>
<reference evidence="1" key="1">
    <citation type="submission" date="2020-03" db="EMBL/GenBank/DDBJ databases">
        <title>A mixture of massive structural variations and highly conserved coding sequences in Ustilaginoidea virens genome.</title>
        <authorList>
            <person name="Zhang K."/>
            <person name="Zhao Z."/>
            <person name="Zhang Z."/>
            <person name="Li Y."/>
            <person name="Hsiang T."/>
            <person name="Sun W."/>
        </authorList>
    </citation>
    <scope>NUCLEOTIDE SEQUENCE</scope>
    <source>
        <strain evidence="1">UV-8b</strain>
    </source>
</reference>
<dbReference type="Proteomes" id="UP000027002">
    <property type="component" value="Chromosome 2"/>
</dbReference>
<dbReference type="GeneID" id="66063574"/>
<evidence type="ECO:0000313" key="2">
    <source>
        <dbReference type="Proteomes" id="UP000027002"/>
    </source>
</evidence>
<dbReference type="KEGG" id="uvi:66063574"/>